<dbReference type="EMBL" id="KQ416626">
    <property type="protein sequence ID" value="KOF96154.1"/>
    <property type="molecule type" value="Genomic_DNA"/>
</dbReference>
<reference evidence="1" key="1">
    <citation type="submission" date="2015-07" db="EMBL/GenBank/DDBJ databases">
        <title>MeaNS - Measles Nucleotide Surveillance Program.</title>
        <authorList>
            <person name="Tran T."/>
            <person name="Druce J."/>
        </authorList>
    </citation>
    <scope>NUCLEOTIDE SEQUENCE</scope>
    <source>
        <strain evidence="1">UCB-OBI-ISO-001</strain>
        <tissue evidence="1">Gonad</tissue>
    </source>
</reference>
<proteinExistence type="predicted"/>
<dbReference type="AlphaFoldDB" id="A0A0L8I4A9"/>
<protein>
    <submittedName>
        <fullName evidence="1">Uncharacterized protein</fullName>
    </submittedName>
</protein>
<sequence>MNNIKLCQSIMATYLGLSQRIYVTAEAVNCKTEVTVQERRRNIIEQSIGSIIYDLYIRKEIMRNIKREISKRSFKVSSSATHFF</sequence>
<organism evidence="1">
    <name type="scientific">Octopus bimaculoides</name>
    <name type="common">California two-spotted octopus</name>
    <dbReference type="NCBI Taxonomy" id="37653"/>
    <lineage>
        <taxon>Eukaryota</taxon>
        <taxon>Metazoa</taxon>
        <taxon>Spiralia</taxon>
        <taxon>Lophotrochozoa</taxon>
        <taxon>Mollusca</taxon>
        <taxon>Cephalopoda</taxon>
        <taxon>Coleoidea</taxon>
        <taxon>Octopodiformes</taxon>
        <taxon>Octopoda</taxon>
        <taxon>Incirrata</taxon>
        <taxon>Octopodidae</taxon>
        <taxon>Octopus</taxon>
    </lineage>
</organism>
<accession>A0A0L8I4A9</accession>
<name>A0A0L8I4A9_OCTBM</name>
<gene>
    <name evidence="1" type="ORF">OCBIM_22036230mg</name>
</gene>
<evidence type="ECO:0000313" key="1">
    <source>
        <dbReference type="EMBL" id="KOF96154.1"/>
    </source>
</evidence>